<reference evidence="1 2" key="1">
    <citation type="submission" date="2016-10" db="EMBL/GenBank/DDBJ databases">
        <authorList>
            <person name="de Groot N.N."/>
        </authorList>
    </citation>
    <scope>NUCLEOTIDE SEQUENCE [LARGE SCALE GENOMIC DNA]</scope>
    <source>
        <strain evidence="1 2">DSM 21800</strain>
    </source>
</reference>
<dbReference type="Proteomes" id="UP000199103">
    <property type="component" value="Chromosome I"/>
</dbReference>
<proteinExistence type="predicted"/>
<gene>
    <name evidence="1" type="ORF">SAMN04489812_3131</name>
</gene>
<evidence type="ECO:0000313" key="2">
    <source>
        <dbReference type="Proteomes" id="UP000199103"/>
    </source>
</evidence>
<dbReference type="STRING" id="630515.SAMN04489812_3131"/>
<name>A0A1H1VBA3_9ACTN</name>
<sequence>MSRLGKAIRRREVARSRRALDRAIANAPTPAMRDELIIVAQRDGLFRSVR</sequence>
<dbReference type="RefSeq" id="WP_172836157.1">
    <property type="nucleotide sequence ID" value="NZ_LT629772.1"/>
</dbReference>
<dbReference type="AlphaFoldDB" id="A0A1H1VBA3"/>
<organism evidence="1 2">
    <name type="scientific">Microlunatus soli</name>
    <dbReference type="NCBI Taxonomy" id="630515"/>
    <lineage>
        <taxon>Bacteria</taxon>
        <taxon>Bacillati</taxon>
        <taxon>Actinomycetota</taxon>
        <taxon>Actinomycetes</taxon>
        <taxon>Propionibacteriales</taxon>
        <taxon>Propionibacteriaceae</taxon>
        <taxon>Microlunatus</taxon>
    </lineage>
</organism>
<accession>A0A1H1VBA3</accession>
<protein>
    <submittedName>
        <fullName evidence="1">Uncharacterized protein</fullName>
    </submittedName>
</protein>
<keyword evidence="2" id="KW-1185">Reference proteome</keyword>
<evidence type="ECO:0000313" key="1">
    <source>
        <dbReference type="EMBL" id="SDS81761.1"/>
    </source>
</evidence>
<dbReference type="EMBL" id="LT629772">
    <property type="protein sequence ID" value="SDS81761.1"/>
    <property type="molecule type" value="Genomic_DNA"/>
</dbReference>